<sequence>MNDLAFSIGEFDRETGYRPLNIPDGPHADVVYFVLNGNRVKIGTTANLRNRVRALSLPSSNVIAVVPGGRSREAELHAALSHLRVGRTEWFAFDPSVADLINHWHAQAMLARRHARFNVFTAPMPTGAQK</sequence>
<keyword evidence="3" id="KW-1185">Reference proteome</keyword>
<feature type="domain" description="Bacteriophage T5 Orf172 DNA-binding" evidence="1">
    <location>
        <begin position="34"/>
        <end position="104"/>
    </location>
</feature>
<accession>A0ABN5VP62</accession>
<reference evidence="2 3" key="1">
    <citation type="journal article" date="2010" name="ChemBioChem">
        <title>Cloning and characterization of the biosynthetic gene cluster of 16-membered macrolide antibiotic FD-891: involvement of a dual functional cytochrome P450 monooxygenase catalyzing epoxidation and hydroxylation.</title>
        <authorList>
            <person name="Kudo F."/>
            <person name="Motegi A."/>
            <person name="Mizoue K."/>
            <person name="Eguchi T."/>
        </authorList>
    </citation>
    <scope>NUCLEOTIDE SEQUENCE [LARGE SCALE GENOMIC DNA]</scope>
    <source>
        <strain evidence="2 3">A-8890</strain>
    </source>
</reference>
<evidence type="ECO:0000313" key="3">
    <source>
        <dbReference type="Proteomes" id="UP001321542"/>
    </source>
</evidence>
<evidence type="ECO:0000259" key="1">
    <source>
        <dbReference type="SMART" id="SM00974"/>
    </source>
</evidence>
<dbReference type="RefSeq" id="WP_286255467.1">
    <property type="nucleotide sequence ID" value="NZ_AP018448.1"/>
</dbReference>
<evidence type="ECO:0000313" key="2">
    <source>
        <dbReference type="EMBL" id="BBC35262.1"/>
    </source>
</evidence>
<dbReference type="Proteomes" id="UP001321542">
    <property type="component" value="Chromosome"/>
</dbReference>
<reference evidence="2 3" key="2">
    <citation type="journal article" date="2023" name="ChemBioChem">
        <title>Acyltransferase Domain Exchange between Two Independent Type I Polyketide Synthases in the Same Producer Strain of Macrolide Antibiotics.</title>
        <authorList>
            <person name="Kudo F."/>
            <person name="Kishikawa K."/>
            <person name="Tsuboi K."/>
            <person name="Kido T."/>
            <person name="Usui T."/>
            <person name="Hashimoto J."/>
            <person name="Shin-Ya K."/>
            <person name="Miyanaga A."/>
            <person name="Eguchi T."/>
        </authorList>
    </citation>
    <scope>NUCLEOTIDE SEQUENCE [LARGE SCALE GENOMIC DNA]</scope>
    <source>
        <strain evidence="2 3">A-8890</strain>
    </source>
</reference>
<dbReference type="EMBL" id="AP018448">
    <property type="protein sequence ID" value="BBC35262.1"/>
    <property type="molecule type" value="Genomic_DNA"/>
</dbReference>
<dbReference type="InterPro" id="IPR018306">
    <property type="entry name" value="Phage_T5_Orf172_DNA-bd"/>
</dbReference>
<protein>
    <recommendedName>
        <fullName evidence="1">Bacteriophage T5 Orf172 DNA-binding domain-containing protein</fullName>
    </recommendedName>
</protein>
<organism evidence="2 3">
    <name type="scientific">Streptomyces graminofaciens</name>
    <dbReference type="NCBI Taxonomy" id="68212"/>
    <lineage>
        <taxon>Bacteria</taxon>
        <taxon>Bacillati</taxon>
        <taxon>Actinomycetota</taxon>
        <taxon>Actinomycetes</taxon>
        <taxon>Kitasatosporales</taxon>
        <taxon>Streptomycetaceae</taxon>
        <taxon>Streptomyces</taxon>
    </lineage>
</organism>
<proteinExistence type="predicted"/>
<dbReference type="Pfam" id="PF13455">
    <property type="entry name" value="MUG113"/>
    <property type="match status" value="1"/>
</dbReference>
<gene>
    <name evidence="2" type="ORF">SGFS_065560</name>
</gene>
<dbReference type="SMART" id="SM00974">
    <property type="entry name" value="T5orf172"/>
    <property type="match status" value="1"/>
</dbReference>
<name>A0ABN5VP62_9ACTN</name>